<dbReference type="Proteomes" id="UP000590442">
    <property type="component" value="Unassembled WGS sequence"/>
</dbReference>
<keyword evidence="2" id="KW-1185">Reference proteome</keyword>
<proteinExistence type="predicted"/>
<evidence type="ECO:0000313" key="2">
    <source>
        <dbReference type="Proteomes" id="UP000590442"/>
    </source>
</evidence>
<dbReference type="Pfam" id="PF02566">
    <property type="entry name" value="OsmC"/>
    <property type="match status" value="1"/>
</dbReference>
<dbReference type="Gene3D" id="3.30.300.20">
    <property type="match status" value="1"/>
</dbReference>
<dbReference type="InterPro" id="IPR003718">
    <property type="entry name" value="OsmC/Ohr_fam"/>
</dbReference>
<name>A0A846QTV7_9FLAO</name>
<reference evidence="1 2" key="1">
    <citation type="submission" date="2020-03" db="EMBL/GenBank/DDBJ databases">
        <title>Genomic Encyclopedia of Type Strains, Phase IV (KMG-IV): sequencing the most valuable type-strain genomes for metagenomic binning, comparative biology and taxonomic classification.</title>
        <authorList>
            <person name="Goeker M."/>
        </authorList>
    </citation>
    <scope>NUCLEOTIDE SEQUENCE [LARGE SCALE GENOMIC DNA]</scope>
    <source>
        <strain evidence="1 2">DSM 29762</strain>
    </source>
</reference>
<comment type="caution">
    <text evidence="1">The sequence shown here is derived from an EMBL/GenBank/DDBJ whole genome shotgun (WGS) entry which is preliminary data.</text>
</comment>
<dbReference type="SUPFAM" id="SSF82784">
    <property type="entry name" value="OsmC-like"/>
    <property type="match status" value="1"/>
</dbReference>
<dbReference type="InterPro" id="IPR036102">
    <property type="entry name" value="OsmC/Ohrsf"/>
</dbReference>
<sequence>MRYFVNASSSSKNNASIAIKHTEIVFGTTPESQDTLANPAELFLGSFAACILKNVERFSTLMKFEYSNAEIRVSATRLEKPPRMDGIKYELIVYSTDNNLNMELLKKNIENFGTIFNTVKSSCTITGAVKKLTV</sequence>
<organism evidence="1 2">
    <name type="scientific">Saonia flava</name>
    <dbReference type="NCBI Taxonomy" id="523696"/>
    <lineage>
        <taxon>Bacteria</taxon>
        <taxon>Pseudomonadati</taxon>
        <taxon>Bacteroidota</taxon>
        <taxon>Flavobacteriia</taxon>
        <taxon>Flavobacteriales</taxon>
        <taxon>Flavobacteriaceae</taxon>
        <taxon>Saonia</taxon>
    </lineage>
</organism>
<evidence type="ECO:0000313" key="1">
    <source>
        <dbReference type="EMBL" id="NJB71641.1"/>
    </source>
</evidence>
<accession>A0A846QTV7</accession>
<gene>
    <name evidence="1" type="ORF">GGR42_002103</name>
</gene>
<protein>
    <submittedName>
        <fullName evidence="1">Putative OsmC-like protein</fullName>
    </submittedName>
</protein>
<dbReference type="AlphaFoldDB" id="A0A846QTV7"/>
<dbReference type="InterPro" id="IPR015946">
    <property type="entry name" value="KH_dom-like_a/b"/>
</dbReference>
<dbReference type="RefSeq" id="WP_167963613.1">
    <property type="nucleotide sequence ID" value="NZ_JAATJJ010000001.1"/>
</dbReference>
<dbReference type="EMBL" id="JAATJJ010000001">
    <property type="protein sequence ID" value="NJB71641.1"/>
    <property type="molecule type" value="Genomic_DNA"/>
</dbReference>